<dbReference type="InterPro" id="IPR032151">
    <property type="entry name" value="CFAP61_N"/>
</dbReference>
<protein>
    <recommendedName>
        <fullName evidence="2">Cilia- and flagella-associated protein 61 N-terminal domain-containing protein</fullName>
    </recommendedName>
</protein>
<evidence type="ECO:0000259" key="2">
    <source>
        <dbReference type="Pfam" id="PF16092"/>
    </source>
</evidence>
<keyword evidence="1" id="KW-0732">Signal</keyword>
<dbReference type="PANTHER" id="PTHR21178:SF8">
    <property type="entry name" value="CILIA- AND FLAGELLA-ASSOCIATED PROTEIN 61"/>
    <property type="match status" value="1"/>
</dbReference>
<organism evidence="3 4">
    <name type="scientific">Timema podura</name>
    <name type="common">Walking stick</name>
    <dbReference type="NCBI Taxonomy" id="61482"/>
    <lineage>
        <taxon>Eukaryota</taxon>
        <taxon>Metazoa</taxon>
        <taxon>Ecdysozoa</taxon>
        <taxon>Arthropoda</taxon>
        <taxon>Hexapoda</taxon>
        <taxon>Insecta</taxon>
        <taxon>Pterygota</taxon>
        <taxon>Neoptera</taxon>
        <taxon>Polyneoptera</taxon>
        <taxon>Phasmatodea</taxon>
        <taxon>Timematodea</taxon>
        <taxon>Timematoidea</taxon>
        <taxon>Timematidae</taxon>
        <taxon>Timema</taxon>
    </lineage>
</organism>
<feature type="chain" id="PRO_5045514414" description="Cilia- and flagella-associated protein 61 N-terminal domain-containing protein" evidence="1">
    <location>
        <begin position="20"/>
        <end position="364"/>
    </location>
</feature>
<proteinExistence type="predicted"/>
<gene>
    <name evidence="3" type="ORF">TPAB3V08_LOCUS1798</name>
</gene>
<feature type="signal peptide" evidence="1">
    <location>
        <begin position="1"/>
        <end position="19"/>
    </location>
</feature>
<dbReference type="Pfam" id="PF16092">
    <property type="entry name" value="CFAP61_N"/>
    <property type="match status" value="1"/>
</dbReference>
<sequence>MKAACALLLVWHILGQVNKLEHVRQANVCSLHKSTSRMSSYSTPDSDIHTGSDNVLFLVKMSSYSTPDSDIHTGSDNVLFLVKMSSYSTPDSDIHTRSDYVLLDRVSPRNTLFIHLLVWDSKHTYEFLKPLLHSLFQDCTYLQNIMITVPPKEKPSPLHPTEIQTSISPSSAVELNTTSALANYATKAVDIFDEYFTHLLPLGGKDFSRIQTILLCVRQRYLKKMKIRHAREEDHDDLMPLFDRSACRLREHYGEFFISELISTADEKRHIMVAEISCLTLPTSSTTFDVTTAERLLVNLSSRLLRSFLRSIRSSFKRSLSLFFLFSLSSFPRSSCCSISISPELFTADDGDATVAVVVTLGDL</sequence>
<dbReference type="EMBL" id="CAJPIN010001723">
    <property type="protein sequence ID" value="CAG2054778.1"/>
    <property type="molecule type" value="Genomic_DNA"/>
</dbReference>
<keyword evidence="4" id="KW-1185">Reference proteome</keyword>
<evidence type="ECO:0000313" key="3">
    <source>
        <dbReference type="EMBL" id="CAG2054778.1"/>
    </source>
</evidence>
<feature type="domain" description="Cilia- and flagella-associated protein 61 N-terminal" evidence="2">
    <location>
        <begin position="98"/>
        <end position="277"/>
    </location>
</feature>
<reference evidence="3" key="1">
    <citation type="submission" date="2021-03" db="EMBL/GenBank/DDBJ databases">
        <authorList>
            <person name="Tran Van P."/>
        </authorList>
    </citation>
    <scope>NUCLEOTIDE SEQUENCE</scope>
</reference>
<comment type="caution">
    <text evidence="3">The sequence shown here is derived from an EMBL/GenBank/DDBJ whole genome shotgun (WGS) entry which is preliminary data.</text>
</comment>
<accession>A0ABN7NFW9</accession>
<dbReference type="InterPro" id="IPR038884">
    <property type="entry name" value="CFAP61"/>
</dbReference>
<dbReference type="Proteomes" id="UP001153148">
    <property type="component" value="Unassembled WGS sequence"/>
</dbReference>
<evidence type="ECO:0000256" key="1">
    <source>
        <dbReference type="SAM" id="SignalP"/>
    </source>
</evidence>
<evidence type="ECO:0000313" key="4">
    <source>
        <dbReference type="Proteomes" id="UP001153148"/>
    </source>
</evidence>
<dbReference type="PANTHER" id="PTHR21178">
    <property type="entry name" value="CILIA- AND FLAGELLA-ASSOCIATED PROTEIN 61"/>
    <property type="match status" value="1"/>
</dbReference>
<name>A0ABN7NFW9_TIMPD</name>